<dbReference type="InterPro" id="IPR046748">
    <property type="entry name" value="HipA_2"/>
</dbReference>
<dbReference type="EMBL" id="FOBN01000015">
    <property type="protein sequence ID" value="SEM39738.1"/>
    <property type="molecule type" value="Genomic_DNA"/>
</dbReference>
<name>A0A1H7Y353_9PAST</name>
<dbReference type="STRING" id="97481.SAMN05444853_11556"/>
<proteinExistence type="predicted"/>
<organism evidence="2 3">
    <name type="scientific">Phocoenobacter skyensis</name>
    <dbReference type="NCBI Taxonomy" id="97481"/>
    <lineage>
        <taxon>Bacteria</taxon>
        <taxon>Pseudomonadati</taxon>
        <taxon>Pseudomonadota</taxon>
        <taxon>Gammaproteobacteria</taxon>
        <taxon>Pasteurellales</taxon>
        <taxon>Pasteurellaceae</taxon>
        <taxon>Phocoenobacter</taxon>
    </lineage>
</organism>
<evidence type="ECO:0000259" key="1">
    <source>
        <dbReference type="Pfam" id="PF20613"/>
    </source>
</evidence>
<dbReference type="AlphaFoldDB" id="A0A1H7Y353"/>
<dbReference type="Pfam" id="PF20613">
    <property type="entry name" value="HipA_2"/>
    <property type="match status" value="1"/>
</dbReference>
<protein>
    <recommendedName>
        <fullName evidence="1">HipA-like kinase domain-containing protein</fullName>
    </recommendedName>
</protein>
<accession>A0A1H7Y353</accession>
<evidence type="ECO:0000313" key="2">
    <source>
        <dbReference type="EMBL" id="SEM39738.1"/>
    </source>
</evidence>
<dbReference type="Proteomes" id="UP000198883">
    <property type="component" value="Unassembled WGS sequence"/>
</dbReference>
<reference evidence="3" key="1">
    <citation type="submission" date="2016-10" db="EMBL/GenBank/DDBJ databases">
        <authorList>
            <person name="Varghese N."/>
            <person name="Submissions S."/>
        </authorList>
    </citation>
    <scope>NUCLEOTIDE SEQUENCE [LARGE SCALE GENOMIC DNA]</scope>
    <source>
        <strain evidence="3">DSM 24204</strain>
    </source>
</reference>
<feature type="domain" description="HipA-like kinase" evidence="1">
    <location>
        <begin position="2"/>
        <end position="100"/>
    </location>
</feature>
<gene>
    <name evidence="2" type="ORF">SAMN05444853_11556</name>
</gene>
<sequence>MEQQVFVIDHNLAFDDICDDEFENHIFSPKNRNWRLDWVDKDIFTDKAIEILNDFDDICDNIPDEWLPIDSEEYQKFEAIIIEIKAILARINTKDYWDNIK</sequence>
<evidence type="ECO:0000313" key="3">
    <source>
        <dbReference type="Proteomes" id="UP000198883"/>
    </source>
</evidence>